<feature type="compositionally biased region" description="Basic and acidic residues" evidence="1">
    <location>
        <begin position="437"/>
        <end position="453"/>
    </location>
</feature>
<reference evidence="3" key="4">
    <citation type="submission" date="2024-02" db="EMBL/GenBank/DDBJ databases">
        <title>Comparative genomics of Cryptococcus and Kwoniella reveals pathogenesis evolution and contrasting modes of karyotype evolution via chromosome fusion or intercentromeric recombination.</title>
        <authorList>
            <person name="Coelho M.A."/>
            <person name="David-Palma M."/>
            <person name="Shea T."/>
            <person name="Bowers K."/>
            <person name="McGinley-Smith S."/>
            <person name="Mohammad A.W."/>
            <person name="Gnirke A."/>
            <person name="Yurkov A.M."/>
            <person name="Nowrousian M."/>
            <person name="Sun S."/>
            <person name="Cuomo C.A."/>
            <person name="Heitman J."/>
        </authorList>
    </citation>
    <scope>NUCLEOTIDE SEQUENCE</scope>
    <source>
        <strain evidence="3">CBS 10737</strain>
    </source>
</reference>
<dbReference type="KEGG" id="kpin:30172459"/>
<feature type="region of interest" description="Disordered" evidence="1">
    <location>
        <begin position="429"/>
        <end position="531"/>
    </location>
</feature>
<evidence type="ECO:0000313" key="2">
    <source>
        <dbReference type="EMBL" id="OCF49568.1"/>
    </source>
</evidence>
<reference evidence="2" key="1">
    <citation type="submission" date="2013-07" db="EMBL/GenBank/DDBJ databases">
        <title>The Genome Sequence of Cryptococcus pinus CBS10737.</title>
        <authorList>
            <consortium name="The Broad Institute Genome Sequencing Platform"/>
            <person name="Cuomo C."/>
            <person name="Litvintseva A."/>
            <person name="Chen Y."/>
            <person name="Heitman J."/>
            <person name="Sun S."/>
            <person name="Springer D."/>
            <person name="Dromer F."/>
            <person name="Young S.K."/>
            <person name="Zeng Q."/>
            <person name="Gargeya S."/>
            <person name="Fitzgerald M."/>
            <person name="Abouelleil A."/>
            <person name="Alvarado L."/>
            <person name="Berlin A.M."/>
            <person name="Chapman S.B."/>
            <person name="Dewar J."/>
            <person name="Goldberg J."/>
            <person name="Griggs A."/>
            <person name="Gujja S."/>
            <person name="Hansen M."/>
            <person name="Howarth C."/>
            <person name="Imamovic A."/>
            <person name="Larimer J."/>
            <person name="McCowan C."/>
            <person name="Murphy C."/>
            <person name="Pearson M."/>
            <person name="Priest M."/>
            <person name="Roberts A."/>
            <person name="Saif S."/>
            <person name="Shea T."/>
            <person name="Sykes S."/>
            <person name="Wortman J."/>
            <person name="Nusbaum C."/>
            <person name="Birren B."/>
        </authorList>
    </citation>
    <scope>NUCLEOTIDE SEQUENCE [LARGE SCALE GENOMIC DNA]</scope>
    <source>
        <strain evidence="2">CBS 10737</strain>
    </source>
</reference>
<reference evidence="3" key="2">
    <citation type="submission" date="2013-07" db="EMBL/GenBank/DDBJ databases">
        <authorList>
            <consortium name="The Broad Institute Genome Sequencing Platform"/>
            <person name="Cuomo C."/>
            <person name="Litvintseva A."/>
            <person name="Chen Y."/>
            <person name="Heitman J."/>
            <person name="Sun S."/>
            <person name="Springer D."/>
            <person name="Dromer F."/>
            <person name="Young S.K."/>
            <person name="Zeng Q."/>
            <person name="Gargeya S."/>
            <person name="Fitzgerald M."/>
            <person name="Abouelleil A."/>
            <person name="Alvarado L."/>
            <person name="Berlin A.M."/>
            <person name="Chapman S.B."/>
            <person name="Dewar J."/>
            <person name="Goldberg J."/>
            <person name="Griggs A."/>
            <person name="Gujja S."/>
            <person name="Hansen M."/>
            <person name="Howarth C."/>
            <person name="Imamovic A."/>
            <person name="Larimer J."/>
            <person name="McCowan C."/>
            <person name="Murphy C."/>
            <person name="Pearson M."/>
            <person name="Priest M."/>
            <person name="Roberts A."/>
            <person name="Saif S."/>
            <person name="Shea T."/>
            <person name="Sykes S."/>
            <person name="Wortman J."/>
            <person name="Nusbaum C."/>
            <person name="Birren B."/>
        </authorList>
    </citation>
    <scope>NUCLEOTIDE SEQUENCE</scope>
    <source>
        <strain evidence="3">CBS 10737</strain>
    </source>
</reference>
<sequence length="531" mass="59748">MSTATQPSYQQPQWQIQDLPCYVTRTNSSGRITNTTSNESASAATNWVTNGDETEDRIRNTMANNRTIDDEYETNWGPGGDINVKVNIYNLSHHLRCIGDEARKDESTREEVVSLLEGKIKSFTIQTSSVLKPGYNDCRGEIEGTIQAMLKREMKEQAQAMHIKSIKETEETANNWLKGTLKDSVKSKLNLYNLETYLSKIAISAKDDDESEKKRKAIQQVLLCGQRTIEMNFKDSLRLKEGYRRIKKDEDDEIALTFPDNEEKGQKEIQIKRIKKLSNLAKKWYIDSGFSEEDWNKSMKSTIDEIKQSQSHTNNKEGVDRTAILRSSNLDHFLQRHSSMAKDPKILKMVSDVYSGKGHREVTFESTQEASALTRAAETSLQEQQALRNKRDEKGLQEYSKMKRDSFDIYLKEWQKKAGLDFEDWANLSEGSTTSDVRPKTGDSSKSPDDRTVSSDQLAATKAALRKRYGRQGVTEKAEDSLASKRKWGNSGADANPTYLDRLTGSHQSLGSGSGAAGRLTTTSPTVSAAA</sequence>
<dbReference type="GeneID" id="30172459"/>
<keyword evidence="4" id="KW-1185">Reference proteome</keyword>
<dbReference type="AlphaFoldDB" id="A0A1B9I284"/>
<dbReference type="EMBL" id="KI894011">
    <property type="protein sequence ID" value="OCF49568.1"/>
    <property type="molecule type" value="Genomic_DNA"/>
</dbReference>
<dbReference type="EMBL" id="CP144523">
    <property type="protein sequence ID" value="WWC70382.1"/>
    <property type="molecule type" value="Genomic_DNA"/>
</dbReference>
<accession>A0A1B9I284</accession>
<evidence type="ECO:0000313" key="3">
    <source>
        <dbReference type="EMBL" id="WWC70382.1"/>
    </source>
</evidence>
<organism evidence="2">
    <name type="scientific">Kwoniella pini CBS 10737</name>
    <dbReference type="NCBI Taxonomy" id="1296096"/>
    <lineage>
        <taxon>Eukaryota</taxon>
        <taxon>Fungi</taxon>
        <taxon>Dikarya</taxon>
        <taxon>Basidiomycota</taxon>
        <taxon>Agaricomycotina</taxon>
        <taxon>Tremellomycetes</taxon>
        <taxon>Tremellales</taxon>
        <taxon>Cryptococcaceae</taxon>
        <taxon>Kwoniella</taxon>
    </lineage>
</organism>
<gene>
    <name evidence="2" type="ORF">I206_04090</name>
    <name evidence="3" type="ORF">I206_104332</name>
</gene>
<name>A0A1B9I284_9TREE</name>
<reference evidence="2" key="3">
    <citation type="submission" date="2016-07" db="EMBL/GenBank/DDBJ databases">
        <title>Evolution of pathogenesis and genome organization in the Tremellales.</title>
        <authorList>
            <person name="Cuomo C."/>
            <person name="Litvintseva A."/>
            <person name="Heitman J."/>
            <person name="Chen Y."/>
            <person name="Sun S."/>
            <person name="Springer D."/>
            <person name="Dromer F."/>
            <person name="Young S."/>
            <person name="Zeng Q."/>
            <person name="Chapman S."/>
            <person name="Gujja S."/>
            <person name="Saif S."/>
            <person name="Birren B."/>
        </authorList>
    </citation>
    <scope>NUCLEOTIDE SEQUENCE</scope>
    <source>
        <strain evidence="2">CBS 10737</strain>
    </source>
</reference>
<feature type="compositionally biased region" description="Low complexity" evidence="1">
    <location>
        <begin position="503"/>
        <end position="524"/>
    </location>
</feature>
<proteinExistence type="predicted"/>
<evidence type="ECO:0000256" key="1">
    <source>
        <dbReference type="SAM" id="MobiDB-lite"/>
    </source>
</evidence>
<protein>
    <submittedName>
        <fullName evidence="2">Uncharacterized protein</fullName>
    </submittedName>
</protein>
<dbReference type="OrthoDB" id="10458432at2759"/>
<dbReference type="Proteomes" id="UP000094020">
    <property type="component" value="Chromosome 5"/>
</dbReference>
<evidence type="ECO:0000313" key="4">
    <source>
        <dbReference type="Proteomes" id="UP000094020"/>
    </source>
</evidence>
<dbReference type="RefSeq" id="XP_019010787.1">
    <property type="nucleotide sequence ID" value="XM_019155829.1"/>
</dbReference>
<feature type="compositionally biased region" description="Basic and acidic residues" evidence="1">
    <location>
        <begin position="474"/>
        <end position="483"/>
    </location>
</feature>